<sequence>MSLKIFAACSAPACQSSLSRSTLRSLSPSTILIRSHFLKASTTPHSATVSPFLLPKYPLLISKSYYASKKGKKGKKGAKVEVEEDDEEEDEEDNDVSKEQEEIGFDLDSYTPKFQACLDKLKRDFQTLRMGRANPALLDPVTVDCGEDFGGLMPLKKIGQVSIKDPQTLMINVFETKLLPKVEKAIHSAELNLSPIIENGRIRVPIPKLTAQSRNEIIKQANQMEQKAKLSVRSVRQNGMKVLTNLKKQKASGISADEIKKLEKEMEALVVKYNKEVDTLTAAKVSEIKG</sequence>
<evidence type="ECO:0000313" key="1">
    <source>
        <dbReference type="EMBL" id="KAJ9056726.1"/>
    </source>
</evidence>
<proteinExistence type="predicted"/>
<gene>
    <name evidence="1" type="ORF">DSO57_1030070</name>
</gene>
<reference evidence="1" key="1">
    <citation type="submission" date="2022-04" db="EMBL/GenBank/DDBJ databases">
        <title>Genome of the entomopathogenic fungus Entomophthora muscae.</title>
        <authorList>
            <person name="Elya C."/>
            <person name="Lovett B.R."/>
            <person name="Lee E."/>
            <person name="Macias A.M."/>
            <person name="Hajek A.E."/>
            <person name="De Bivort B.L."/>
            <person name="Kasson M.T."/>
            <person name="De Fine Licht H.H."/>
            <person name="Stajich J.E."/>
        </authorList>
    </citation>
    <scope>NUCLEOTIDE SEQUENCE</scope>
    <source>
        <strain evidence="1">Berkeley</strain>
    </source>
</reference>
<protein>
    <submittedName>
        <fullName evidence="1">Uncharacterized protein</fullName>
    </submittedName>
</protein>
<name>A0ACC2S352_9FUNG</name>
<comment type="caution">
    <text evidence="1">The sequence shown here is derived from an EMBL/GenBank/DDBJ whole genome shotgun (WGS) entry which is preliminary data.</text>
</comment>
<accession>A0ACC2S352</accession>
<organism evidence="1 2">
    <name type="scientific">Entomophthora muscae</name>
    <dbReference type="NCBI Taxonomy" id="34485"/>
    <lineage>
        <taxon>Eukaryota</taxon>
        <taxon>Fungi</taxon>
        <taxon>Fungi incertae sedis</taxon>
        <taxon>Zoopagomycota</taxon>
        <taxon>Entomophthoromycotina</taxon>
        <taxon>Entomophthoromycetes</taxon>
        <taxon>Entomophthorales</taxon>
        <taxon>Entomophthoraceae</taxon>
        <taxon>Entomophthora</taxon>
    </lineage>
</organism>
<dbReference type="Proteomes" id="UP001165960">
    <property type="component" value="Unassembled WGS sequence"/>
</dbReference>
<keyword evidence="2" id="KW-1185">Reference proteome</keyword>
<dbReference type="EMBL" id="QTSX02005883">
    <property type="protein sequence ID" value="KAJ9056726.1"/>
    <property type="molecule type" value="Genomic_DNA"/>
</dbReference>
<evidence type="ECO:0000313" key="2">
    <source>
        <dbReference type="Proteomes" id="UP001165960"/>
    </source>
</evidence>